<sequence length="91" mass="10478">MVVLLLSLVAYNCKSEEEENTKASQNGREPQCTYTPSYTKLKSYQLTNATGRMTQRANVILRTRDNRVIVHPIRMTCCAHVCIELQCTQRR</sequence>
<name>A0ABD0L174_9CAEN</name>
<keyword evidence="1" id="KW-0732">Signal</keyword>
<gene>
    <name evidence="2" type="ORF">BaRGS_00015726</name>
</gene>
<dbReference type="EMBL" id="JACVVK020000097">
    <property type="protein sequence ID" value="KAK7492996.1"/>
    <property type="molecule type" value="Genomic_DNA"/>
</dbReference>
<comment type="caution">
    <text evidence="2">The sequence shown here is derived from an EMBL/GenBank/DDBJ whole genome shotgun (WGS) entry which is preliminary data.</text>
</comment>
<protein>
    <recommendedName>
        <fullName evidence="4">Secreted protein</fullName>
    </recommendedName>
</protein>
<feature type="chain" id="PRO_5044745914" description="Secreted protein" evidence="1">
    <location>
        <begin position="16"/>
        <end position="91"/>
    </location>
</feature>
<evidence type="ECO:0000313" key="2">
    <source>
        <dbReference type="EMBL" id="KAK7492996.1"/>
    </source>
</evidence>
<reference evidence="2 3" key="1">
    <citation type="journal article" date="2023" name="Sci. Data">
        <title>Genome assembly of the Korean intertidal mud-creeper Batillaria attramentaria.</title>
        <authorList>
            <person name="Patra A.K."/>
            <person name="Ho P.T."/>
            <person name="Jun S."/>
            <person name="Lee S.J."/>
            <person name="Kim Y."/>
            <person name="Won Y.J."/>
        </authorList>
    </citation>
    <scope>NUCLEOTIDE SEQUENCE [LARGE SCALE GENOMIC DNA]</scope>
    <source>
        <strain evidence="2">Wonlab-2016</strain>
    </source>
</reference>
<evidence type="ECO:0008006" key="4">
    <source>
        <dbReference type="Google" id="ProtNLM"/>
    </source>
</evidence>
<dbReference type="Proteomes" id="UP001519460">
    <property type="component" value="Unassembled WGS sequence"/>
</dbReference>
<keyword evidence="3" id="KW-1185">Reference proteome</keyword>
<accession>A0ABD0L174</accession>
<dbReference type="AlphaFoldDB" id="A0ABD0L174"/>
<proteinExistence type="predicted"/>
<evidence type="ECO:0000313" key="3">
    <source>
        <dbReference type="Proteomes" id="UP001519460"/>
    </source>
</evidence>
<evidence type="ECO:0000256" key="1">
    <source>
        <dbReference type="SAM" id="SignalP"/>
    </source>
</evidence>
<organism evidence="2 3">
    <name type="scientific">Batillaria attramentaria</name>
    <dbReference type="NCBI Taxonomy" id="370345"/>
    <lineage>
        <taxon>Eukaryota</taxon>
        <taxon>Metazoa</taxon>
        <taxon>Spiralia</taxon>
        <taxon>Lophotrochozoa</taxon>
        <taxon>Mollusca</taxon>
        <taxon>Gastropoda</taxon>
        <taxon>Caenogastropoda</taxon>
        <taxon>Sorbeoconcha</taxon>
        <taxon>Cerithioidea</taxon>
        <taxon>Batillariidae</taxon>
        <taxon>Batillaria</taxon>
    </lineage>
</organism>
<feature type="signal peptide" evidence="1">
    <location>
        <begin position="1"/>
        <end position="15"/>
    </location>
</feature>